<dbReference type="Proteomes" id="UP000642488">
    <property type="component" value="Unassembled WGS sequence"/>
</dbReference>
<reference evidence="2" key="1">
    <citation type="submission" date="2020-12" db="EMBL/GenBank/DDBJ databases">
        <title>Bacterial taxonomy.</title>
        <authorList>
            <person name="Pan X."/>
        </authorList>
    </citation>
    <scope>NUCLEOTIDE SEQUENCE</scope>
    <source>
        <strain evidence="2">KCTC 52957</strain>
    </source>
</reference>
<dbReference type="Pfam" id="PF13302">
    <property type="entry name" value="Acetyltransf_3"/>
    <property type="match status" value="1"/>
</dbReference>
<proteinExistence type="predicted"/>
<dbReference type="GO" id="GO:0008999">
    <property type="term" value="F:protein-N-terminal-alanine acetyltransferase activity"/>
    <property type="evidence" value="ECO:0007669"/>
    <property type="project" value="TreeGrafter"/>
</dbReference>
<gene>
    <name evidence="2" type="ORF">ILP92_11750</name>
</gene>
<dbReference type="AlphaFoldDB" id="A0A934IHE4"/>
<evidence type="ECO:0000313" key="2">
    <source>
        <dbReference type="EMBL" id="MBJ3763420.1"/>
    </source>
</evidence>
<feature type="domain" description="N-acetyltransferase" evidence="1">
    <location>
        <begin position="18"/>
        <end position="174"/>
    </location>
</feature>
<evidence type="ECO:0000313" key="3">
    <source>
        <dbReference type="Proteomes" id="UP000642488"/>
    </source>
</evidence>
<organism evidence="2 3">
    <name type="scientific">Palleronia pontilimi</name>
    <dbReference type="NCBI Taxonomy" id="1964209"/>
    <lineage>
        <taxon>Bacteria</taxon>
        <taxon>Pseudomonadati</taxon>
        <taxon>Pseudomonadota</taxon>
        <taxon>Alphaproteobacteria</taxon>
        <taxon>Rhodobacterales</taxon>
        <taxon>Roseobacteraceae</taxon>
        <taxon>Palleronia</taxon>
    </lineage>
</organism>
<dbReference type="GO" id="GO:0005737">
    <property type="term" value="C:cytoplasm"/>
    <property type="evidence" value="ECO:0007669"/>
    <property type="project" value="TreeGrafter"/>
</dbReference>
<dbReference type="PANTHER" id="PTHR43441:SF6">
    <property type="entry name" value="N-ACETYLTRANSFERASE DOMAIN-CONTAINING PROTEIN"/>
    <property type="match status" value="1"/>
</dbReference>
<accession>A0A934IHE4</accession>
<dbReference type="PANTHER" id="PTHR43441">
    <property type="entry name" value="RIBOSOMAL-PROTEIN-SERINE ACETYLTRANSFERASE"/>
    <property type="match status" value="1"/>
</dbReference>
<dbReference type="InterPro" id="IPR016181">
    <property type="entry name" value="Acyl_CoA_acyltransferase"/>
</dbReference>
<keyword evidence="3" id="KW-1185">Reference proteome</keyword>
<name>A0A934IHE4_9RHOB</name>
<dbReference type="SUPFAM" id="SSF55729">
    <property type="entry name" value="Acyl-CoA N-acyltransferases (Nat)"/>
    <property type="match status" value="1"/>
</dbReference>
<dbReference type="EMBL" id="JAEKPD010000010">
    <property type="protein sequence ID" value="MBJ3763420.1"/>
    <property type="molecule type" value="Genomic_DNA"/>
</dbReference>
<dbReference type="Gene3D" id="3.40.630.30">
    <property type="match status" value="1"/>
</dbReference>
<dbReference type="PROSITE" id="PS51186">
    <property type="entry name" value="GNAT"/>
    <property type="match status" value="1"/>
</dbReference>
<dbReference type="InterPro" id="IPR051908">
    <property type="entry name" value="Ribosomal_N-acetyltransferase"/>
</dbReference>
<dbReference type="RefSeq" id="WP_198916592.1">
    <property type="nucleotide sequence ID" value="NZ_JAEKPD010000010.1"/>
</dbReference>
<protein>
    <submittedName>
        <fullName evidence="2">GNAT family N-acetyltransferase</fullName>
    </submittedName>
</protein>
<comment type="caution">
    <text evidence="2">The sequence shown here is derived from an EMBL/GenBank/DDBJ whole genome shotgun (WGS) entry which is preliminary data.</text>
</comment>
<sequence>MTTAPHHIPGPVLTTERLALRPPVESDFGAFAAFYGSADAAFVGGPLDRPTAYRWFASMVGHWVLKGYGWFWADTRDTAQTVGFVGPHFPPHHADLEIGWVTYPGAQRRGFGFEAAMAARDWTLATLTPARLVSYIDPKNAPSRALAAKLGAATDGTRAAHDPGCEVWMHPVGAA</sequence>
<evidence type="ECO:0000259" key="1">
    <source>
        <dbReference type="PROSITE" id="PS51186"/>
    </source>
</evidence>
<dbReference type="InterPro" id="IPR000182">
    <property type="entry name" value="GNAT_dom"/>
</dbReference>
<dbReference type="GO" id="GO:1990189">
    <property type="term" value="F:protein N-terminal-serine acetyltransferase activity"/>
    <property type="evidence" value="ECO:0007669"/>
    <property type="project" value="TreeGrafter"/>
</dbReference>